<dbReference type="OrthoDB" id="5756737at2"/>
<dbReference type="RefSeq" id="WP_070127654.1">
    <property type="nucleotide sequence ID" value="NZ_MDHN01000043.1"/>
</dbReference>
<dbReference type="EMBL" id="MDHN01000043">
    <property type="protein sequence ID" value="OFC68802.1"/>
    <property type="molecule type" value="Genomic_DNA"/>
</dbReference>
<dbReference type="PROSITE" id="PS51257">
    <property type="entry name" value="PROKAR_LIPOPROTEIN"/>
    <property type="match status" value="1"/>
</dbReference>
<dbReference type="STRING" id="1656094.BFC18_00780"/>
<accession>A0A1E7Z5P6</accession>
<evidence type="ECO:0000313" key="2">
    <source>
        <dbReference type="Proteomes" id="UP000175691"/>
    </source>
</evidence>
<evidence type="ECO:0008006" key="3">
    <source>
        <dbReference type="Google" id="ProtNLM"/>
    </source>
</evidence>
<comment type="caution">
    <text evidence="1">The sequence shown here is derived from an EMBL/GenBank/DDBJ whole genome shotgun (WGS) entry which is preliminary data.</text>
</comment>
<gene>
    <name evidence="1" type="ORF">BFC18_00780</name>
</gene>
<name>A0A1E7Z5P6_9ALTE</name>
<proteinExistence type="predicted"/>
<dbReference type="AlphaFoldDB" id="A0A1E7Z5P6"/>
<reference evidence="1 2" key="1">
    <citation type="submission" date="2016-08" db="EMBL/GenBank/DDBJ databases">
        <authorList>
            <person name="Seilhamer J.J."/>
        </authorList>
    </citation>
    <scope>NUCLEOTIDE SEQUENCE [LARGE SCALE GENOMIC DNA]</scope>
    <source>
        <strain evidence="1 2">KCTC 42603</strain>
    </source>
</reference>
<protein>
    <recommendedName>
        <fullName evidence="3">Phytase-like domain-containing protein</fullName>
    </recommendedName>
</protein>
<evidence type="ECO:0000313" key="1">
    <source>
        <dbReference type="EMBL" id="OFC68802.1"/>
    </source>
</evidence>
<organism evidence="1 2">
    <name type="scientific">Alteromonas confluentis</name>
    <dbReference type="NCBI Taxonomy" id="1656094"/>
    <lineage>
        <taxon>Bacteria</taxon>
        <taxon>Pseudomonadati</taxon>
        <taxon>Pseudomonadota</taxon>
        <taxon>Gammaproteobacteria</taxon>
        <taxon>Alteromonadales</taxon>
        <taxon>Alteromonadaceae</taxon>
        <taxon>Alteromonas/Salinimonas group</taxon>
        <taxon>Alteromonas</taxon>
    </lineage>
</organism>
<sequence>MTKISGATGVAVLLLTACSEQPPMIEPEQKPVSLQVAGNWIKGGNDEVMSDPQTSGLTVFEDKLVTLSDASANAELQRRLHFINPESSTVESESEKMRLGTVVRRSCFAGYLADEPDLEALVADPIQPGVFYTVTEDATRTGALSTRCQKRYQNSGSTDYPSLLVRLEQNEFGTTMTGVRPLQFAIELGVGDYPNDGIEGLAIGPNNQLYLGLEKDANGQPRVFSLALTDAFWKTTDYAPVTDPGLNLPQFDSGNHPVNGMTYYTTDSGDGYLLAAARNDNELWVISTAADKAPKRVLLNFIAPADNSVEGCEVTEIMDNASIEGIAVLADTLWMINDPWKENYLKNIRCESNRENYESMAPLLFSTPINPQWFE</sequence>
<keyword evidence="2" id="KW-1185">Reference proteome</keyword>
<dbReference type="Proteomes" id="UP000175691">
    <property type="component" value="Unassembled WGS sequence"/>
</dbReference>
<dbReference type="SUPFAM" id="SSF50956">
    <property type="entry name" value="Thermostable phytase (3-phytase)"/>
    <property type="match status" value="1"/>
</dbReference>